<dbReference type="SUPFAM" id="SSF52540">
    <property type="entry name" value="P-loop containing nucleoside triphosphate hydrolases"/>
    <property type="match status" value="1"/>
</dbReference>
<dbReference type="PANTHER" id="PTHR43067:SF3">
    <property type="entry name" value="MALTOSE ABC TRANSPORTER, ATP-BINDING PROTEIN"/>
    <property type="match status" value="1"/>
</dbReference>
<dbReference type="EMBL" id="JACIBV010000001">
    <property type="protein sequence ID" value="MBB3727957.1"/>
    <property type="molecule type" value="Genomic_DNA"/>
</dbReference>
<protein>
    <submittedName>
        <fullName evidence="5">Oligopeptide/dipeptide ABC transporter ATP-binding protein</fullName>
    </submittedName>
</protein>
<keyword evidence="6" id="KW-1185">Reference proteome</keyword>
<dbReference type="AlphaFoldDB" id="A0A7W5YNY0"/>
<dbReference type="InterPro" id="IPR013563">
    <property type="entry name" value="Oligopep_ABC_C"/>
</dbReference>
<dbReference type="Gene3D" id="3.40.50.300">
    <property type="entry name" value="P-loop containing nucleotide triphosphate hydrolases"/>
    <property type="match status" value="1"/>
</dbReference>
<dbReference type="GO" id="GO:0015833">
    <property type="term" value="P:peptide transport"/>
    <property type="evidence" value="ECO:0007669"/>
    <property type="project" value="InterPro"/>
</dbReference>
<evidence type="ECO:0000259" key="4">
    <source>
        <dbReference type="Pfam" id="PF08352"/>
    </source>
</evidence>
<gene>
    <name evidence="5" type="ORF">FHR33_003817</name>
</gene>
<keyword evidence="3 5" id="KW-0067">ATP-binding</keyword>
<proteinExistence type="predicted"/>
<feature type="domain" description="Oligopeptide/dipeptide ABC transporter C-terminal" evidence="4">
    <location>
        <begin position="7"/>
        <end position="74"/>
    </location>
</feature>
<name>A0A7W5YNY0_9ACTN</name>
<evidence type="ECO:0000256" key="3">
    <source>
        <dbReference type="ARBA" id="ARBA00022840"/>
    </source>
</evidence>
<evidence type="ECO:0000313" key="5">
    <source>
        <dbReference type="EMBL" id="MBB3727957.1"/>
    </source>
</evidence>
<dbReference type="GO" id="GO:0005524">
    <property type="term" value="F:ATP binding"/>
    <property type="evidence" value="ECO:0007669"/>
    <property type="project" value="UniProtKB-KW"/>
</dbReference>
<keyword evidence="2" id="KW-0547">Nucleotide-binding</keyword>
<dbReference type="Proteomes" id="UP000579945">
    <property type="component" value="Unassembled WGS sequence"/>
</dbReference>
<evidence type="ECO:0000313" key="6">
    <source>
        <dbReference type="Proteomes" id="UP000579945"/>
    </source>
</evidence>
<accession>A0A7W5YNY0</accession>
<sequence>MYLGKVVETGPRDDLYDRPAHPYTQALLSAAPTANPEEERQRERIILTGDVPSPMDPPSGCRFRTRCWKAQEICATEEPALVDRGNGHPVACHFAEVNTKVV</sequence>
<dbReference type="InterPro" id="IPR027417">
    <property type="entry name" value="P-loop_NTPase"/>
</dbReference>
<reference evidence="5 6" key="1">
    <citation type="submission" date="2020-08" db="EMBL/GenBank/DDBJ databases">
        <title>Sequencing the genomes of 1000 actinobacteria strains.</title>
        <authorList>
            <person name="Klenk H.-P."/>
        </authorList>
    </citation>
    <scope>NUCLEOTIDE SEQUENCE [LARGE SCALE GENOMIC DNA]</scope>
    <source>
        <strain evidence="5 6">DSM 44320</strain>
    </source>
</reference>
<dbReference type="PANTHER" id="PTHR43067">
    <property type="entry name" value="OLIGOPEPTIDE/DIPEPTIDE ABC TRANSPORTER, ATPASE SUBUNIT"/>
    <property type="match status" value="1"/>
</dbReference>
<keyword evidence="1" id="KW-0813">Transport</keyword>
<comment type="caution">
    <text evidence="5">The sequence shown here is derived from an EMBL/GenBank/DDBJ whole genome shotgun (WGS) entry which is preliminary data.</text>
</comment>
<dbReference type="NCBIfam" id="TIGR01727">
    <property type="entry name" value="oligo_HPY"/>
    <property type="match status" value="1"/>
</dbReference>
<organism evidence="5 6">
    <name type="scientific">Nonomuraea dietziae</name>
    <dbReference type="NCBI Taxonomy" id="65515"/>
    <lineage>
        <taxon>Bacteria</taxon>
        <taxon>Bacillati</taxon>
        <taxon>Actinomycetota</taxon>
        <taxon>Actinomycetes</taxon>
        <taxon>Streptosporangiales</taxon>
        <taxon>Streptosporangiaceae</taxon>
        <taxon>Nonomuraea</taxon>
    </lineage>
</organism>
<evidence type="ECO:0000256" key="1">
    <source>
        <dbReference type="ARBA" id="ARBA00022448"/>
    </source>
</evidence>
<dbReference type="Pfam" id="PF08352">
    <property type="entry name" value="oligo_HPY"/>
    <property type="match status" value="1"/>
</dbReference>
<evidence type="ECO:0000256" key="2">
    <source>
        <dbReference type="ARBA" id="ARBA00022741"/>
    </source>
</evidence>